<dbReference type="Proteomes" id="UP000437748">
    <property type="component" value="Unassembled WGS sequence"/>
</dbReference>
<dbReference type="NCBIfam" id="NF004162">
    <property type="entry name" value="PRK05627.1-5"/>
    <property type="match status" value="1"/>
</dbReference>
<comment type="caution">
    <text evidence="17">The sequence shown here is derived from an EMBL/GenBank/DDBJ whole genome shotgun (WGS) entry which is preliminary data.</text>
</comment>
<reference evidence="17 18" key="1">
    <citation type="submission" date="2019-10" db="EMBL/GenBank/DDBJ databases">
        <title>New species of Slilvanegrellaceae.</title>
        <authorList>
            <person name="Pitt A."/>
            <person name="Hahn M.W."/>
        </authorList>
    </citation>
    <scope>NUCLEOTIDE SEQUENCE [LARGE SCALE GENOMIC DNA]</scope>
    <source>
        <strain evidence="17 18">SP-Ram-0.45-NSY-1</strain>
    </source>
</reference>
<evidence type="ECO:0000256" key="9">
    <source>
        <dbReference type="ARBA" id="ARBA00022777"/>
    </source>
</evidence>
<evidence type="ECO:0000256" key="4">
    <source>
        <dbReference type="ARBA" id="ARBA00022630"/>
    </source>
</evidence>
<keyword evidence="8 15" id="KW-0547">Nucleotide-binding</keyword>
<keyword evidence="4 15" id="KW-0285">Flavoprotein</keyword>
<comment type="catalytic activity">
    <reaction evidence="14 15">
        <text>FMN + ATP + H(+) = FAD + diphosphate</text>
        <dbReference type="Rhea" id="RHEA:17237"/>
        <dbReference type="ChEBI" id="CHEBI:15378"/>
        <dbReference type="ChEBI" id="CHEBI:30616"/>
        <dbReference type="ChEBI" id="CHEBI:33019"/>
        <dbReference type="ChEBI" id="CHEBI:57692"/>
        <dbReference type="ChEBI" id="CHEBI:58210"/>
        <dbReference type="EC" id="2.7.7.2"/>
    </reaction>
</comment>
<evidence type="ECO:0000313" key="17">
    <source>
        <dbReference type="EMBL" id="KAB8038959.1"/>
    </source>
</evidence>
<dbReference type="PIRSF" id="PIRSF004491">
    <property type="entry name" value="FAD_Synth"/>
    <property type="match status" value="1"/>
</dbReference>
<feature type="domain" description="Riboflavin kinase" evidence="16">
    <location>
        <begin position="186"/>
        <end position="313"/>
    </location>
</feature>
<evidence type="ECO:0000256" key="11">
    <source>
        <dbReference type="ARBA" id="ARBA00022840"/>
    </source>
</evidence>
<keyword evidence="5 15" id="KW-0288">FMN</keyword>
<comment type="function">
    <text evidence="1">Catalyzes the phosphorylation of riboflavin to FMN followed by the adenylation of FMN to FAD.</text>
</comment>
<dbReference type="GO" id="GO:0003919">
    <property type="term" value="F:FMN adenylyltransferase activity"/>
    <property type="evidence" value="ECO:0007669"/>
    <property type="project" value="UniProtKB-UniRule"/>
</dbReference>
<dbReference type="SUPFAM" id="SSF82114">
    <property type="entry name" value="Riboflavin kinase-like"/>
    <property type="match status" value="1"/>
</dbReference>
<dbReference type="NCBIfam" id="NF004160">
    <property type="entry name" value="PRK05627.1-3"/>
    <property type="match status" value="1"/>
</dbReference>
<dbReference type="RefSeq" id="WP_153420356.1">
    <property type="nucleotide sequence ID" value="NZ_WFLM01000003.1"/>
</dbReference>
<dbReference type="Gene3D" id="2.40.30.30">
    <property type="entry name" value="Riboflavin kinase-like"/>
    <property type="match status" value="1"/>
</dbReference>
<dbReference type="SMART" id="SM00904">
    <property type="entry name" value="Flavokinase"/>
    <property type="match status" value="1"/>
</dbReference>
<organism evidence="17 18">
    <name type="scientific">Silvanigrella paludirubra</name>
    <dbReference type="NCBI Taxonomy" id="2499159"/>
    <lineage>
        <taxon>Bacteria</taxon>
        <taxon>Pseudomonadati</taxon>
        <taxon>Bdellovibrionota</taxon>
        <taxon>Oligoflexia</taxon>
        <taxon>Silvanigrellales</taxon>
        <taxon>Silvanigrellaceae</taxon>
        <taxon>Silvanigrella</taxon>
    </lineage>
</organism>
<evidence type="ECO:0000256" key="1">
    <source>
        <dbReference type="ARBA" id="ARBA00002121"/>
    </source>
</evidence>
<dbReference type="SUPFAM" id="SSF52374">
    <property type="entry name" value="Nucleotidylyl transferase"/>
    <property type="match status" value="1"/>
</dbReference>
<evidence type="ECO:0000256" key="8">
    <source>
        <dbReference type="ARBA" id="ARBA00022741"/>
    </source>
</evidence>
<keyword evidence="11 15" id="KW-0067">ATP-binding</keyword>
<dbReference type="InterPro" id="IPR023465">
    <property type="entry name" value="Riboflavin_kinase_dom_sf"/>
</dbReference>
<evidence type="ECO:0000256" key="13">
    <source>
        <dbReference type="ARBA" id="ARBA00047880"/>
    </source>
</evidence>
<dbReference type="GO" id="GO:0009398">
    <property type="term" value="P:FMN biosynthetic process"/>
    <property type="evidence" value="ECO:0007669"/>
    <property type="project" value="UniProtKB-UniRule"/>
</dbReference>
<comment type="catalytic activity">
    <reaction evidence="13 15">
        <text>riboflavin + ATP = FMN + ADP + H(+)</text>
        <dbReference type="Rhea" id="RHEA:14357"/>
        <dbReference type="ChEBI" id="CHEBI:15378"/>
        <dbReference type="ChEBI" id="CHEBI:30616"/>
        <dbReference type="ChEBI" id="CHEBI:57986"/>
        <dbReference type="ChEBI" id="CHEBI:58210"/>
        <dbReference type="ChEBI" id="CHEBI:456216"/>
        <dbReference type="EC" id="2.7.1.26"/>
    </reaction>
</comment>
<dbReference type="InterPro" id="IPR015864">
    <property type="entry name" value="FAD_synthase"/>
</dbReference>
<dbReference type="EC" id="2.7.7.2" evidence="15"/>
<keyword evidence="18" id="KW-1185">Reference proteome</keyword>
<dbReference type="EC" id="2.7.1.26" evidence="15"/>
<evidence type="ECO:0000256" key="7">
    <source>
        <dbReference type="ARBA" id="ARBA00022695"/>
    </source>
</evidence>
<dbReference type="GO" id="GO:0005524">
    <property type="term" value="F:ATP binding"/>
    <property type="evidence" value="ECO:0007669"/>
    <property type="project" value="UniProtKB-UniRule"/>
</dbReference>
<dbReference type="PANTHER" id="PTHR22749:SF6">
    <property type="entry name" value="RIBOFLAVIN KINASE"/>
    <property type="match status" value="1"/>
</dbReference>
<protein>
    <recommendedName>
        <fullName evidence="15">Riboflavin biosynthesis protein</fullName>
    </recommendedName>
    <domain>
        <recommendedName>
            <fullName evidence="15">Riboflavin kinase</fullName>
            <ecNumber evidence="15">2.7.1.26</ecNumber>
        </recommendedName>
        <alternativeName>
            <fullName evidence="15">Flavokinase</fullName>
        </alternativeName>
    </domain>
    <domain>
        <recommendedName>
            <fullName evidence="15">FMN adenylyltransferase</fullName>
            <ecNumber evidence="15">2.7.7.2</ecNumber>
        </recommendedName>
        <alternativeName>
            <fullName evidence="15">FAD pyrophosphorylase</fullName>
        </alternativeName>
        <alternativeName>
            <fullName evidence="15">FAD synthase</fullName>
        </alternativeName>
    </domain>
</protein>
<gene>
    <name evidence="17" type="ORF">GCL60_08865</name>
</gene>
<dbReference type="InterPro" id="IPR004821">
    <property type="entry name" value="Cyt_trans-like"/>
</dbReference>
<dbReference type="UniPathway" id="UPA00276">
    <property type="reaction ID" value="UER00406"/>
</dbReference>
<dbReference type="InterPro" id="IPR023468">
    <property type="entry name" value="Riboflavin_kinase"/>
</dbReference>
<dbReference type="PANTHER" id="PTHR22749">
    <property type="entry name" value="RIBOFLAVIN KINASE/FMN ADENYLYLTRANSFERASE"/>
    <property type="match status" value="1"/>
</dbReference>
<dbReference type="InterPro" id="IPR015865">
    <property type="entry name" value="Riboflavin_kinase_bac/euk"/>
</dbReference>
<evidence type="ECO:0000256" key="6">
    <source>
        <dbReference type="ARBA" id="ARBA00022679"/>
    </source>
</evidence>
<dbReference type="UniPathway" id="UPA00277">
    <property type="reaction ID" value="UER00407"/>
</dbReference>
<dbReference type="GO" id="GO:0006747">
    <property type="term" value="P:FAD biosynthetic process"/>
    <property type="evidence" value="ECO:0007669"/>
    <property type="project" value="UniProtKB-UniRule"/>
</dbReference>
<dbReference type="AlphaFoldDB" id="A0A6N6VW69"/>
<keyword evidence="12" id="KW-0511">Multifunctional enzyme</keyword>
<comment type="pathway">
    <text evidence="3 15">Cofactor biosynthesis; FMN biosynthesis; FMN from riboflavin (ATP route): step 1/1.</text>
</comment>
<evidence type="ECO:0000256" key="12">
    <source>
        <dbReference type="ARBA" id="ARBA00023268"/>
    </source>
</evidence>
<evidence type="ECO:0000259" key="16">
    <source>
        <dbReference type="SMART" id="SM00904"/>
    </source>
</evidence>
<evidence type="ECO:0000256" key="2">
    <source>
        <dbReference type="ARBA" id="ARBA00004726"/>
    </source>
</evidence>
<sequence length="323" mass="36686">MTLKNSYQVFGDKDAIENKKPIAITFGNFDGVHEGHFYLIQELKKMSKNIPIVVVTFDPHPATFFSGGVAKPLLNTLSDKVSLLLKSGVNTVIIQEFTNDFAMLTADEFCLWLKDNFNIQAVMLGHDFCYGKQRKGNFDHMKLFAEKEHWEIRQTQPFKLYDDKVVSSSFVRQVLSDGNAEDAEKLLSRPYFLPGVVVKGDQRGRLMGFPTANIELDDILVVPKYGVYACYVEIDSNGILLPAVMNCGVRPTIASGLKLQIEAHILDFSDDIYSRKVKFHLKKFIRGEMKFTGIDQLKEQITKDVQQARSFLMDNLNEQVNKL</sequence>
<dbReference type="Pfam" id="PF06574">
    <property type="entry name" value="FAD_syn"/>
    <property type="match status" value="1"/>
</dbReference>
<keyword evidence="7 15" id="KW-0548">Nucleotidyltransferase</keyword>
<dbReference type="Gene3D" id="3.40.50.620">
    <property type="entry name" value="HUPs"/>
    <property type="match status" value="1"/>
</dbReference>
<keyword evidence="6 15" id="KW-0808">Transferase</keyword>
<dbReference type="OrthoDB" id="5289144at2"/>
<dbReference type="InterPro" id="IPR002606">
    <property type="entry name" value="Riboflavin_kinase_bac"/>
</dbReference>
<dbReference type="NCBIfam" id="TIGR00125">
    <property type="entry name" value="cyt_tran_rel"/>
    <property type="match status" value="1"/>
</dbReference>
<evidence type="ECO:0000256" key="10">
    <source>
        <dbReference type="ARBA" id="ARBA00022827"/>
    </source>
</evidence>
<evidence type="ECO:0000256" key="15">
    <source>
        <dbReference type="PIRNR" id="PIRNR004491"/>
    </source>
</evidence>
<evidence type="ECO:0000313" key="18">
    <source>
        <dbReference type="Proteomes" id="UP000437748"/>
    </source>
</evidence>
<name>A0A6N6VW69_9BACT</name>
<dbReference type="GO" id="GO:0008531">
    <property type="term" value="F:riboflavin kinase activity"/>
    <property type="evidence" value="ECO:0007669"/>
    <property type="project" value="UniProtKB-UniRule"/>
</dbReference>
<dbReference type="Pfam" id="PF01687">
    <property type="entry name" value="Flavokinase"/>
    <property type="match status" value="1"/>
</dbReference>
<dbReference type="CDD" id="cd02064">
    <property type="entry name" value="FAD_synthetase_N"/>
    <property type="match status" value="1"/>
</dbReference>
<evidence type="ECO:0000256" key="5">
    <source>
        <dbReference type="ARBA" id="ARBA00022643"/>
    </source>
</evidence>
<evidence type="ECO:0000256" key="3">
    <source>
        <dbReference type="ARBA" id="ARBA00005201"/>
    </source>
</evidence>
<proteinExistence type="inferred from homology"/>
<dbReference type="GO" id="GO:0009231">
    <property type="term" value="P:riboflavin biosynthetic process"/>
    <property type="evidence" value="ECO:0007669"/>
    <property type="project" value="InterPro"/>
</dbReference>
<dbReference type="InterPro" id="IPR014729">
    <property type="entry name" value="Rossmann-like_a/b/a_fold"/>
</dbReference>
<keyword evidence="9 15" id="KW-0418">Kinase</keyword>
<comment type="pathway">
    <text evidence="2 15">Cofactor biosynthesis; FAD biosynthesis; FAD from FMN: step 1/1.</text>
</comment>
<dbReference type="NCBIfam" id="TIGR00083">
    <property type="entry name" value="ribF"/>
    <property type="match status" value="1"/>
</dbReference>
<accession>A0A6N6VW69</accession>
<evidence type="ECO:0000256" key="14">
    <source>
        <dbReference type="ARBA" id="ARBA00049494"/>
    </source>
</evidence>
<comment type="similarity">
    <text evidence="15">Belongs to the ribF family.</text>
</comment>
<dbReference type="EMBL" id="WFLM01000003">
    <property type="protein sequence ID" value="KAB8038959.1"/>
    <property type="molecule type" value="Genomic_DNA"/>
</dbReference>
<keyword evidence="10 15" id="KW-0274">FAD</keyword>